<dbReference type="AlphaFoldDB" id="A0A2J8KVH4"/>
<gene>
    <name evidence="1" type="ORF">CK820_G0035567</name>
</gene>
<comment type="caution">
    <text evidence="1">The sequence shown here is derived from an EMBL/GenBank/DDBJ whole genome shotgun (WGS) entry which is preliminary data.</text>
</comment>
<evidence type="ECO:0000313" key="1">
    <source>
        <dbReference type="EMBL" id="PNI39015.1"/>
    </source>
</evidence>
<name>A0A2J8KVH4_PANTR</name>
<dbReference type="EMBL" id="NBAG03000334">
    <property type="protein sequence ID" value="PNI39015.1"/>
    <property type="molecule type" value="Genomic_DNA"/>
</dbReference>
<protein>
    <submittedName>
        <fullName evidence="1">SOCS2-AS1 isoform 3</fullName>
    </submittedName>
</protein>
<proteinExistence type="predicted"/>
<accession>A0A2J8KVH4</accession>
<sequence length="121" mass="13760">MPECLNPTCRKPHHIWTSQYRSQLQCPTDVPLFSLKLRNQVMLKTWKSQQAANQLQLQWVSPFEMLLTTHSSARYQSPSRSKNGFRLGLQSPLCPASPLPYSVSLASLKVPPKSSSTRKHL</sequence>
<dbReference type="Proteomes" id="UP000236370">
    <property type="component" value="Unassembled WGS sequence"/>
</dbReference>
<reference evidence="1 2" key="1">
    <citation type="submission" date="2017-12" db="EMBL/GenBank/DDBJ databases">
        <title>High-resolution comparative analysis of great ape genomes.</title>
        <authorList>
            <person name="Pollen A."/>
            <person name="Hastie A."/>
            <person name="Hormozdiari F."/>
            <person name="Dougherty M."/>
            <person name="Liu R."/>
            <person name="Chaisson M."/>
            <person name="Hoppe E."/>
            <person name="Hill C."/>
            <person name="Pang A."/>
            <person name="Hillier L."/>
            <person name="Baker C."/>
            <person name="Armstrong J."/>
            <person name="Shendure J."/>
            <person name="Paten B."/>
            <person name="Wilson R."/>
            <person name="Chao H."/>
            <person name="Schneider V."/>
            <person name="Ventura M."/>
            <person name="Kronenberg Z."/>
            <person name="Murali S."/>
            <person name="Gordon D."/>
            <person name="Cantsilieris S."/>
            <person name="Munson K."/>
            <person name="Nelson B."/>
            <person name="Raja A."/>
            <person name="Underwood J."/>
            <person name="Diekhans M."/>
            <person name="Fiddes I."/>
            <person name="Haussler D."/>
            <person name="Eichler E."/>
        </authorList>
    </citation>
    <scope>NUCLEOTIDE SEQUENCE [LARGE SCALE GENOMIC DNA]</scope>
    <source>
        <strain evidence="1">Yerkes chimp pedigree #C0471</strain>
    </source>
</reference>
<organism evidence="1 2">
    <name type="scientific">Pan troglodytes</name>
    <name type="common">Chimpanzee</name>
    <dbReference type="NCBI Taxonomy" id="9598"/>
    <lineage>
        <taxon>Eukaryota</taxon>
        <taxon>Metazoa</taxon>
        <taxon>Chordata</taxon>
        <taxon>Craniata</taxon>
        <taxon>Vertebrata</taxon>
        <taxon>Euteleostomi</taxon>
        <taxon>Mammalia</taxon>
        <taxon>Eutheria</taxon>
        <taxon>Euarchontoglires</taxon>
        <taxon>Primates</taxon>
        <taxon>Haplorrhini</taxon>
        <taxon>Catarrhini</taxon>
        <taxon>Hominidae</taxon>
        <taxon>Pan</taxon>
    </lineage>
</organism>
<evidence type="ECO:0000313" key="2">
    <source>
        <dbReference type="Proteomes" id="UP000236370"/>
    </source>
</evidence>